<dbReference type="GO" id="GO:0006355">
    <property type="term" value="P:regulation of DNA-templated transcription"/>
    <property type="evidence" value="ECO:0007669"/>
    <property type="project" value="InterPro"/>
</dbReference>
<dbReference type="GO" id="GO:0000160">
    <property type="term" value="P:phosphorelay signal transduction system"/>
    <property type="evidence" value="ECO:0007669"/>
    <property type="project" value="InterPro"/>
</dbReference>
<dbReference type="SMART" id="SM00862">
    <property type="entry name" value="Trans_reg_C"/>
    <property type="match status" value="1"/>
</dbReference>
<evidence type="ECO:0000313" key="2">
    <source>
        <dbReference type="EMBL" id="UPT89867.1"/>
    </source>
</evidence>
<dbReference type="PANTHER" id="PTHR47691">
    <property type="entry name" value="REGULATOR-RELATED"/>
    <property type="match status" value="1"/>
</dbReference>
<dbReference type="InterPro" id="IPR001867">
    <property type="entry name" value="OmpR/PhoB-type_DNA-bd"/>
</dbReference>
<keyword evidence="1" id="KW-0238">DNA-binding</keyword>
<accession>A0A8T5VCX7</accession>
<evidence type="ECO:0000256" key="1">
    <source>
        <dbReference type="ARBA" id="ARBA00023125"/>
    </source>
</evidence>
<dbReference type="GO" id="GO:0003677">
    <property type="term" value="F:DNA binding"/>
    <property type="evidence" value="ECO:0007669"/>
    <property type="project" value="UniProtKB-UniRule"/>
</dbReference>
<dbReference type="InterPro" id="IPR016032">
    <property type="entry name" value="Sig_transdc_resp-reg_C-effctor"/>
</dbReference>
<dbReference type="SUPFAM" id="SSF46894">
    <property type="entry name" value="C-terminal effector domain of the bipartite response regulators"/>
    <property type="match status" value="1"/>
</dbReference>
<name>A0A8T5VCX7_9BRAD</name>
<dbReference type="AlphaFoldDB" id="A0A8T5VCX7"/>
<reference evidence="2" key="2">
    <citation type="submission" date="2022-04" db="EMBL/GenBank/DDBJ databases">
        <authorList>
            <person name="Bromfield E.S.P."/>
            <person name="Cloutier S."/>
        </authorList>
    </citation>
    <scope>NUCLEOTIDE SEQUENCE</scope>
    <source>
        <strain evidence="2">1S5</strain>
    </source>
</reference>
<dbReference type="EMBL" id="CP096255">
    <property type="protein sequence ID" value="UPT89867.1"/>
    <property type="molecule type" value="Genomic_DNA"/>
</dbReference>
<dbReference type="CDD" id="cd00383">
    <property type="entry name" value="trans_reg_C"/>
    <property type="match status" value="1"/>
</dbReference>
<reference evidence="2" key="1">
    <citation type="journal article" date="2017" name="Syst. Appl. Microbiol.">
        <title>Soybeans inoculated with root zone soils of Canadian native legumes harbour diverse and novel Bradyrhizobium spp. that possess agricultural potential.</title>
        <authorList>
            <person name="Bromfield E.S.P."/>
            <person name="Cloutier S."/>
            <person name="Tambong J.T."/>
            <person name="Tran Thi T.V."/>
        </authorList>
    </citation>
    <scope>NUCLEOTIDE SEQUENCE</scope>
    <source>
        <strain evidence="2">1S5</strain>
    </source>
</reference>
<dbReference type="InterPro" id="IPR036388">
    <property type="entry name" value="WH-like_DNA-bd_sf"/>
</dbReference>
<dbReference type="Pfam" id="PF00486">
    <property type="entry name" value="Trans_reg_C"/>
    <property type="match status" value="1"/>
</dbReference>
<organism evidence="2 3">
    <name type="scientific">Bradyrhizobium barranii subsp. apii</name>
    <dbReference type="NCBI Taxonomy" id="2819348"/>
    <lineage>
        <taxon>Bacteria</taxon>
        <taxon>Pseudomonadati</taxon>
        <taxon>Pseudomonadota</taxon>
        <taxon>Alphaproteobacteria</taxon>
        <taxon>Hyphomicrobiales</taxon>
        <taxon>Nitrobacteraceae</taxon>
        <taxon>Bradyrhizobium</taxon>
        <taxon>Bradyrhizobium barranii</taxon>
    </lineage>
</organism>
<dbReference type="PANTHER" id="PTHR47691:SF3">
    <property type="entry name" value="HTH-TYPE TRANSCRIPTIONAL REGULATOR RV0890C-RELATED"/>
    <property type="match status" value="1"/>
</dbReference>
<dbReference type="RefSeq" id="WP_166101183.1">
    <property type="nucleotide sequence ID" value="NZ_CP096255.1"/>
</dbReference>
<protein>
    <submittedName>
        <fullName evidence="2">Winged helix-turn-helix domain-containing protein</fullName>
    </submittedName>
</protein>
<sequence>MVRSVVDEDRFAKGSFSFGPFKLVPEQRRLEKSGVPLRLSARGLDILAVLVEHAGEVVSKKDLLVRVWADVTVDEGSLRVHVAGLRKVLGDGEEGAR</sequence>
<dbReference type="Proteomes" id="UP000551709">
    <property type="component" value="Chromosome"/>
</dbReference>
<dbReference type="Gene3D" id="1.10.10.10">
    <property type="entry name" value="Winged helix-like DNA-binding domain superfamily/Winged helix DNA-binding domain"/>
    <property type="match status" value="1"/>
</dbReference>
<evidence type="ECO:0000313" key="3">
    <source>
        <dbReference type="Proteomes" id="UP000551709"/>
    </source>
</evidence>
<dbReference type="PROSITE" id="PS51755">
    <property type="entry name" value="OMPR_PHOB"/>
    <property type="match status" value="1"/>
</dbReference>
<proteinExistence type="predicted"/>
<gene>
    <name evidence="2" type="ORF">HAP41_0000013400</name>
</gene>